<organism evidence="1">
    <name type="scientific">marine metagenome</name>
    <dbReference type="NCBI Taxonomy" id="408172"/>
    <lineage>
        <taxon>unclassified sequences</taxon>
        <taxon>metagenomes</taxon>
        <taxon>ecological metagenomes</taxon>
    </lineage>
</organism>
<sequence>MKDQFTECLKHGGTYGGESVSRTFTFTAPGAAGIYYIQPTGSLQYSC</sequence>
<accession>A0A383F6E3</accession>
<dbReference type="AlphaFoldDB" id="A0A383F6E3"/>
<reference evidence="1" key="1">
    <citation type="submission" date="2018-05" db="EMBL/GenBank/DDBJ databases">
        <authorList>
            <person name="Lanie J.A."/>
            <person name="Ng W.-L."/>
            <person name="Kazmierczak K.M."/>
            <person name="Andrzejewski T.M."/>
            <person name="Davidsen T.M."/>
            <person name="Wayne K.J."/>
            <person name="Tettelin H."/>
            <person name="Glass J.I."/>
            <person name="Rusch D."/>
            <person name="Podicherti R."/>
            <person name="Tsui H.-C.T."/>
            <person name="Winkler M.E."/>
        </authorList>
    </citation>
    <scope>NUCLEOTIDE SEQUENCE</scope>
</reference>
<protein>
    <submittedName>
        <fullName evidence="1">Uncharacterized protein</fullName>
    </submittedName>
</protein>
<dbReference type="EMBL" id="UINC01231607">
    <property type="protein sequence ID" value="SVE64210.1"/>
    <property type="molecule type" value="Genomic_DNA"/>
</dbReference>
<proteinExistence type="predicted"/>
<name>A0A383F6E3_9ZZZZ</name>
<gene>
    <name evidence="1" type="ORF">METZ01_LOCUS517064</name>
</gene>
<evidence type="ECO:0000313" key="1">
    <source>
        <dbReference type="EMBL" id="SVE64210.1"/>
    </source>
</evidence>
<feature type="non-terminal residue" evidence="1">
    <location>
        <position position="47"/>
    </location>
</feature>